<evidence type="ECO:0000313" key="3">
    <source>
        <dbReference type="Proteomes" id="UP000794436"/>
    </source>
</evidence>
<name>A0A8K1FJN0_PYTOL</name>
<protein>
    <submittedName>
        <fullName evidence="2">Uncharacterized protein</fullName>
    </submittedName>
</protein>
<keyword evidence="3" id="KW-1185">Reference proteome</keyword>
<gene>
    <name evidence="2" type="ORF">Poli38472_009268</name>
</gene>
<keyword evidence="1" id="KW-0812">Transmembrane</keyword>
<dbReference type="AlphaFoldDB" id="A0A8K1FJN0"/>
<dbReference type="Proteomes" id="UP000794436">
    <property type="component" value="Unassembled WGS sequence"/>
</dbReference>
<accession>A0A8K1FJN0</accession>
<proteinExistence type="predicted"/>
<keyword evidence="1" id="KW-0472">Membrane</keyword>
<evidence type="ECO:0000256" key="1">
    <source>
        <dbReference type="SAM" id="Phobius"/>
    </source>
</evidence>
<evidence type="ECO:0000313" key="2">
    <source>
        <dbReference type="EMBL" id="TMW65101.1"/>
    </source>
</evidence>
<dbReference type="EMBL" id="SPLM01000038">
    <property type="protein sequence ID" value="TMW65101.1"/>
    <property type="molecule type" value="Genomic_DNA"/>
</dbReference>
<comment type="caution">
    <text evidence="2">The sequence shown here is derived from an EMBL/GenBank/DDBJ whole genome shotgun (WGS) entry which is preliminary data.</text>
</comment>
<dbReference type="OrthoDB" id="152055at2759"/>
<feature type="transmembrane region" description="Helical" evidence="1">
    <location>
        <begin position="58"/>
        <end position="78"/>
    </location>
</feature>
<reference evidence="2" key="1">
    <citation type="submission" date="2019-03" db="EMBL/GenBank/DDBJ databases">
        <title>Long read genome sequence of the mycoparasitic Pythium oligandrum ATCC 38472 isolated from sugarbeet rhizosphere.</title>
        <authorList>
            <person name="Gaulin E."/>
        </authorList>
    </citation>
    <scope>NUCLEOTIDE SEQUENCE</scope>
    <source>
        <strain evidence="2">ATCC 38472_TT</strain>
    </source>
</reference>
<feature type="transmembrane region" description="Helical" evidence="1">
    <location>
        <begin position="7"/>
        <end position="24"/>
    </location>
</feature>
<organism evidence="2 3">
    <name type="scientific">Pythium oligandrum</name>
    <name type="common">Mycoparasitic fungus</name>
    <dbReference type="NCBI Taxonomy" id="41045"/>
    <lineage>
        <taxon>Eukaryota</taxon>
        <taxon>Sar</taxon>
        <taxon>Stramenopiles</taxon>
        <taxon>Oomycota</taxon>
        <taxon>Peronosporomycetes</taxon>
        <taxon>Pythiales</taxon>
        <taxon>Pythiaceae</taxon>
        <taxon>Pythium</taxon>
    </lineage>
</organism>
<keyword evidence="1" id="KW-1133">Transmembrane helix</keyword>
<sequence>MFISFKIYNIFLCIILFGMMKTLNSTSFQIRQNPHKVGNYGGIPKIATFWRSELMCDLITILLMLTACGHVLGTLLMLTRFRKIADNGVMQLLQKRYFWVGWDALMAAKMLGLDPTRSTWMVDGKAVTRCPLGTLIQTLYQSGPSGFVHLAGDYIFTGSGFTAEPRKFRFPAKRAIAMGLCSGSNGSLYRKDDATEPESAFTLHRNTTHPTAMVAPVDPTGVTEPFLQKEKASIFDRDLKLVADGYMGKILLVDKAEPGAMTTNKDTGLREYVVCDALSTISILDIKGILGNEKKLRIE</sequence>